<evidence type="ECO:0000313" key="1">
    <source>
        <dbReference type="EMBL" id="TQL96590.1"/>
    </source>
</evidence>
<dbReference type="SUPFAM" id="SSF52540">
    <property type="entry name" value="P-loop containing nucleoside triphosphate hydrolases"/>
    <property type="match status" value="1"/>
</dbReference>
<dbReference type="OrthoDB" id="5243870at2"/>
<dbReference type="InterPro" id="IPR027417">
    <property type="entry name" value="P-loop_NTPase"/>
</dbReference>
<comment type="caution">
    <text evidence="1">The sequence shown here is derived from an EMBL/GenBank/DDBJ whole genome shotgun (WGS) entry which is preliminary data.</text>
</comment>
<name>A0A543CHU4_9ACTN</name>
<organism evidence="1 2">
    <name type="scientific">Actinoallomurus bryophytorum</name>
    <dbReference type="NCBI Taxonomy" id="1490222"/>
    <lineage>
        <taxon>Bacteria</taxon>
        <taxon>Bacillati</taxon>
        <taxon>Actinomycetota</taxon>
        <taxon>Actinomycetes</taxon>
        <taxon>Streptosporangiales</taxon>
        <taxon>Thermomonosporaceae</taxon>
        <taxon>Actinoallomurus</taxon>
    </lineage>
</organism>
<keyword evidence="2" id="KW-1185">Reference proteome</keyword>
<evidence type="ECO:0000313" key="2">
    <source>
        <dbReference type="Proteomes" id="UP000316096"/>
    </source>
</evidence>
<evidence type="ECO:0008006" key="3">
    <source>
        <dbReference type="Google" id="ProtNLM"/>
    </source>
</evidence>
<sequence>MALYGVVSAGGSAGATTTALALALSWPRQVVLAECDPAGGSVLAGFMAERLPGPPGPGLLGLAMHLARGFQPVRIEDYTIRLTDRAHIGHPAVLLPGICDPSHARQLTPLWPPLAAAMTSAGTDVIADLGRIGGADTPAGLLAATDLVVMVLRRTLTQVNAAQPRLQGLRRALPDSARLGLCLIDSGPYSTRAVRKALSGLPVFAQLPYAPADAGVLSDGRPAHLAFRTSLLMRSAAILGNQIRKQVEERAFHPGSALQAIPRTPGARR</sequence>
<dbReference type="Gene3D" id="3.40.50.300">
    <property type="entry name" value="P-loop containing nucleotide triphosphate hydrolases"/>
    <property type="match status" value="1"/>
</dbReference>
<proteinExistence type="predicted"/>
<gene>
    <name evidence="1" type="ORF">FB559_2129</name>
</gene>
<protein>
    <recommendedName>
        <fullName evidence="3">MinD-like ATPase involved in chromosome partitioning or flagellar assembly</fullName>
    </recommendedName>
</protein>
<dbReference type="EMBL" id="VFOZ01000001">
    <property type="protein sequence ID" value="TQL96590.1"/>
    <property type="molecule type" value="Genomic_DNA"/>
</dbReference>
<dbReference type="AlphaFoldDB" id="A0A543CHU4"/>
<accession>A0A543CHU4</accession>
<dbReference type="Proteomes" id="UP000316096">
    <property type="component" value="Unassembled WGS sequence"/>
</dbReference>
<dbReference type="RefSeq" id="WP_141955428.1">
    <property type="nucleotide sequence ID" value="NZ_VFOZ01000001.1"/>
</dbReference>
<reference evidence="1 2" key="1">
    <citation type="submission" date="2019-06" db="EMBL/GenBank/DDBJ databases">
        <title>Sequencing the genomes of 1000 actinobacteria strains.</title>
        <authorList>
            <person name="Klenk H.-P."/>
        </authorList>
    </citation>
    <scope>NUCLEOTIDE SEQUENCE [LARGE SCALE GENOMIC DNA]</scope>
    <source>
        <strain evidence="1 2">DSM 102200</strain>
    </source>
</reference>